<proteinExistence type="predicted"/>
<evidence type="ECO:0000313" key="3">
    <source>
        <dbReference type="Proteomes" id="UP000600547"/>
    </source>
</evidence>
<keyword evidence="3" id="KW-1185">Reference proteome</keyword>
<comment type="caution">
    <text evidence="2">The sequence shown here is derived from an EMBL/GenBank/DDBJ whole genome shotgun (WGS) entry which is preliminary data.</text>
</comment>
<accession>A0A8H9GSG1</accession>
<feature type="region of interest" description="Disordered" evidence="1">
    <location>
        <begin position="50"/>
        <end position="75"/>
    </location>
</feature>
<evidence type="ECO:0000256" key="1">
    <source>
        <dbReference type="SAM" id="MobiDB-lite"/>
    </source>
</evidence>
<evidence type="ECO:0000313" key="2">
    <source>
        <dbReference type="EMBL" id="GGM59231.1"/>
    </source>
</evidence>
<dbReference type="AlphaFoldDB" id="A0A8H9GSG1"/>
<dbReference type="EMBL" id="BMQG01000028">
    <property type="protein sequence ID" value="GGM59231.1"/>
    <property type="molecule type" value="Genomic_DNA"/>
</dbReference>
<name>A0A8H9GSG1_9DEIO</name>
<organism evidence="2 3">
    <name type="scientific">Deinococcus arenae</name>
    <dbReference type="NCBI Taxonomy" id="1452751"/>
    <lineage>
        <taxon>Bacteria</taxon>
        <taxon>Thermotogati</taxon>
        <taxon>Deinococcota</taxon>
        <taxon>Deinococci</taxon>
        <taxon>Deinococcales</taxon>
        <taxon>Deinococcaceae</taxon>
        <taxon>Deinococcus</taxon>
    </lineage>
</organism>
<gene>
    <name evidence="2" type="ORF">GCM10008956_38520</name>
</gene>
<protein>
    <submittedName>
        <fullName evidence="2">Uncharacterized protein</fullName>
    </submittedName>
</protein>
<reference evidence="3" key="1">
    <citation type="journal article" date="2019" name="Int. J. Syst. Evol. Microbiol.">
        <title>The Global Catalogue of Microorganisms (GCM) 10K type strain sequencing project: providing services to taxonomists for standard genome sequencing and annotation.</title>
        <authorList>
            <consortium name="The Broad Institute Genomics Platform"/>
            <consortium name="The Broad Institute Genome Sequencing Center for Infectious Disease"/>
            <person name="Wu L."/>
            <person name="Ma J."/>
        </authorList>
    </citation>
    <scope>NUCLEOTIDE SEQUENCE [LARGE SCALE GENOMIC DNA]</scope>
    <source>
        <strain evidence="3">JCM 31047</strain>
    </source>
</reference>
<sequence>MADWRIVVLRRQAGRWYWHFVAGHRPDGSGTWADVQRLLNDVSAFRRERTGPQEALPGKAAAATLPEPHARQEAM</sequence>
<dbReference type="Proteomes" id="UP000600547">
    <property type="component" value="Unassembled WGS sequence"/>
</dbReference>